<feature type="compositionally biased region" description="Basic residues" evidence="2">
    <location>
        <begin position="15"/>
        <end position="25"/>
    </location>
</feature>
<dbReference type="PANTHER" id="PTHR30386:SF19">
    <property type="entry name" value="MULTIDRUG EXPORT PROTEIN EMRA-RELATED"/>
    <property type="match status" value="1"/>
</dbReference>
<comment type="subcellular location">
    <subcellularLocation>
        <location evidence="1">Cell envelope</location>
    </subcellularLocation>
</comment>
<proteinExistence type="predicted"/>
<gene>
    <name evidence="5" type="ORF">F6R98_16840</name>
</gene>
<keyword evidence="3" id="KW-0472">Membrane</keyword>
<dbReference type="InParanoid" id="A0A5Q0BLT3"/>
<feature type="domain" description="Multidrug export protein EmrA/FarA alpha-helical hairpin" evidence="4">
    <location>
        <begin position="109"/>
        <end position="227"/>
    </location>
</feature>
<evidence type="ECO:0000256" key="1">
    <source>
        <dbReference type="ARBA" id="ARBA00004196"/>
    </source>
</evidence>
<dbReference type="Gene3D" id="2.40.30.170">
    <property type="match status" value="1"/>
</dbReference>
<dbReference type="FunCoup" id="A0A5Q0BLT3">
    <property type="interactions" value="243"/>
</dbReference>
<evidence type="ECO:0000256" key="2">
    <source>
        <dbReference type="SAM" id="MobiDB-lite"/>
    </source>
</evidence>
<dbReference type="PANTHER" id="PTHR30386">
    <property type="entry name" value="MEMBRANE FUSION SUBUNIT OF EMRAB-TOLC MULTIDRUG EFFLUX PUMP"/>
    <property type="match status" value="1"/>
</dbReference>
<dbReference type="SUPFAM" id="SSF111369">
    <property type="entry name" value="HlyD-like secretion proteins"/>
    <property type="match status" value="1"/>
</dbReference>
<reference evidence="5 6" key="1">
    <citation type="submission" date="2019-09" db="EMBL/GenBank/DDBJ databases">
        <title>Ecophysiology of the spiral-shaped methanotroph Methylospira mobilis as revealed by the complete genome sequence.</title>
        <authorList>
            <person name="Oshkin I.Y."/>
            <person name="Dedysh S.N."/>
            <person name="Miroshnikov K."/>
            <person name="Danilova O.V."/>
            <person name="Hakobyan A."/>
            <person name="Liesack W."/>
        </authorList>
    </citation>
    <scope>NUCLEOTIDE SEQUENCE [LARGE SCALE GENOMIC DNA]</scope>
    <source>
        <strain evidence="5 6">Shm1</strain>
    </source>
</reference>
<evidence type="ECO:0000313" key="5">
    <source>
        <dbReference type="EMBL" id="QFY44092.1"/>
    </source>
</evidence>
<dbReference type="KEGG" id="mmob:F6R98_16840"/>
<dbReference type="Pfam" id="PF25885">
    <property type="entry name" value="HH_EMRA"/>
    <property type="match status" value="1"/>
</dbReference>
<name>A0A5Q0BLT3_9GAMM</name>
<dbReference type="EMBL" id="CP044205">
    <property type="protein sequence ID" value="QFY44092.1"/>
    <property type="molecule type" value="Genomic_DNA"/>
</dbReference>
<dbReference type="OrthoDB" id="9811754at2"/>
<organism evidence="5 6">
    <name type="scientific">Candidatus Methylospira mobilis</name>
    <dbReference type="NCBI Taxonomy" id="1808979"/>
    <lineage>
        <taxon>Bacteria</taxon>
        <taxon>Pseudomonadati</taxon>
        <taxon>Pseudomonadota</taxon>
        <taxon>Gammaproteobacteria</taxon>
        <taxon>Methylococcales</taxon>
        <taxon>Methylococcaceae</taxon>
        <taxon>Candidatus Methylospira</taxon>
    </lineage>
</organism>
<feature type="transmembrane region" description="Helical" evidence="3">
    <location>
        <begin position="36"/>
        <end position="56"/>
    </location>
</feature>
<dbReference type="InterPro" id="IPR058633">
    <property type="entry name" value="EmrA/FarA_HH"/>
</dbReference>
<dbReference type="AlphaFoldDB" id="A0A5Q0BLT3"/>
<keyword evidence="3" id="KW-0812">Transmembrane</keyword>
<dbReference type="RefSeq" id="WP_153250060.1">
    <property type="nucleotide sequence ID" value="NZ_CP044205.1"/>
</dbReference>
<dbReference type="Gene3D" id="2.40.50.100">
    <property type="match status" value="1"/>
</dbReference>
<dbReference type="GO" id="GO:0030313">
    <property type="term" value="C:cell envelope"/>
    <property type="evidence" value="ECO:0007669"/>
    <property type="project" value="UniProtKB-SubCell"/>
</dbReference>
<dbReference type="InterPro" id="IPR050739">
    <property type="entry name" value="MFP"/>
</dbReference>
<keyword evidence="6" id="KW-1185">Reference proteome</keyword>
<protein>
    <submittedName>
        <fullName evidence="5">HlyD family efflux transporter periplasmic adaptor subunit</fullName>
    </submittedName>
</protein>
<dbReference type="Proteomes" id="UP000325755">
    <property type="component" value="Chromosome"/>
</dbReference>
<evidence type="ECO:0000259" key="4">
    <source>
        <dbReference type="Pfam" id="PF25885"/>
    </source>
</evidence>
<accession>A0A5Q0BLT3</accession>
<evidence type="ECO:0000313" key="6">
    <source>
        <dbReference type="Proteomes" id="UP000325755"/>
    </source>
</evidence>
<keyword evidence="3" id="KW-1133">Transmembrane helix</keyword>
<sequence>MNSEPPLEAGQTSIRQKHSASERRHRHLQARRKRRLWWVLLFALSSFSTYAAYWYLSVSHLVMTNDAYVVGNIAPLKAQTNGTVAEVTVENTQYVQQGDVLVRLDDLQTQVALEQSKAKLAETVRQVETLFSQVERLRQMLAAQRAVQERVARDLKRYRGAAGEGAVSHQQIEDTEFQLREMEAGTLKLTAELNGAIALVQGTRVQDHPAVLQAAGRLKQAYLDQVRQTIKAPISGFVARRTLQPGDQVHPDVPLMAIIPLDYLWVEANFLENELPRVRPGQPVNIRVDLYGNEVTYHGRVEGLTAGTGSVFGLLPPNNATGNYIHIRERVPVRIALPAEELKAHPLRPGLSVVARIDTRHAEAPVLQTLAKVPINGYVTEIYRRQLDGADAMIEQIIRQNRWSRS</sequence>
<feature type="region of interest" description="Disordered" evidence="2">
    <location>
        <begin position="1"/>
        <end position="25"/>
    </location>
</feature>
<dbReference type="GO" id="GO:0055085">
    <property type="term" value="P:transmembrane transport"/>
    <property type="evidence" value="ECO:0007669"/>
    <property type="project" value="InterPro"/>
</dbReference>
<evidence type="ECO:0000256" key="3">
    <source>
        <dbReference type="SAM" id="Phobius"/>
    </source>
</evidence>